<name>A0A7X0YYY7_9LIST</name>
<dbReference type="RefSeq" id="WP_185576033.1">
    <property type="nucleotide sequence ID" value="NZ_JAARYH010000002.1"/>
</dbReference>
<dbReference type="EMBL" id="JAARYH010000002">
    <property type="protein sequence ID" value="MBC2166166.1"/>
    <property type="molecule type" value="Genomic_DNA"/>
</dbReference>
<gene>
    <name evidence="1" type="ORF">HCB26_06245</name>
</gene>
<accession>A0A7X0YYY7</accession>
<organism evidence="1 2">
    <name type="scientific">Listeria booriae</name>
    <dbReference type="NCBI Taxonomy" id="1552123"/>
    <lineage>
        <taxon>Bacteria</taxon>
        <taxon>Bacillati</taxon>
        <taxon>Bacillota</taxon>
        <taxon>Bacilli</taxon>
        <taxon>Bacillales</taxon>
        <taxon>Listeriaceae</taxon>
        <taxon>Listeria</taxon>
    </lineage>
</organism>
<proteinExistence type="predicted"/>
<dbReference type="Proteomes" id="UP000519573">
    <property type="component" value="Unassembled WGS sequence"/>
</dbReference>
<dbReference type="AlphaFoldDB" id="A0A7X0YYY7"/>
<sequence>MTEDNVTKFAHKKRLEIGCGTKHGKPYRSGYMRAMDDVIEFKDDSRASGLNESQKMMLWHMRDDYTVYRGANGFTSSLYFTIESLIVFDGRHYEKYGKFSVKERVQIIQAFMDWALNEEETE</sequence>
<evidence type="ECO:0000313" key="2">
    <source>
        <dbReference type="Proteomes" id="UP000519573"/>
    </source>
</evidence>
<reference evidence="1 2" key="1">
    <citation type="submission" date="2020-03" db="EMBL/GenBank/DDBJ databases">
        <title>Soil Listeria distribution.</title>
        <authorList>
            <person name="Liao J."/>
            <person name="Wiedmann M."/>
        </authorList>
    </citation>
    <scope>NUCLEOTIDE SEQUENCE [LARGE SCALE GENOMIC DNA]</scope>
    <source>
        <strain evidence="1 2">FSL L7-0245</strain>
    </source>
</reference>
<evidence type="ECO:0000313" key="1">
    <source>
        <dbReference type="EMBL" id="MBC2166166.1"/>
    </source>
</evidence>
<comment type="caution">
    <text evidence="1">The sequence shown here is derived from an EMBL/GenBank/DDBJ whole genome shotgun (WGS) entry which is preliminary data.</text>
</comment>
<protein>
    <submittedName>
        <fullName evidence="1">Uncharacterized protein</fullName>
    </submittedName>
</protein>